<reference evidence="1" key="2">
    <citation type="submission" date="2004-02" db="EMBL/GenBank/DDBJ databases">
        <authorList>
            <consortium name="Genoscope"/>
            <consortium name="Whitehead Institute Centre for Genome Research"/>
        </authorList>
    </citation>
    <scope>NUCLEOTIDE SEQUENCE</scope>
</reference>
<dbReference type="AlphaFoldDB" id="Q4RJH0"/>
<organism evidence="1">
    <name type="scientific">Tetraodon nigroviridis</name>
    <name type="common">Spotted green pufferfish</name>
    <name type="synonym">Chelonodon nigroviridis</name>
    <dbReference type="NCBI Taxonomy" id="99883"/>
    <lineage>
        <taxon>Eukaryota</taxon>
        <taxon>Metazoa</taxon>
        <taxon>Chordata</taxon>
        <taxon>Craniata</taxon>
        <taxon>Vertebrata</taxon>
        <taxon>Euteleostomi</taxon>
        <taxon>Actinopterygii</taxon>
        <taxon>Neopterygii</taxon>
        <taxon>Teleostei</taxon>
        <taxon>Neoteleostei</taxon>
        <taxon>Acanthomorphata</taxon>
        <taxon>Eupercaria</taxon>
        <taxon>Tetraodontiformes</taxon>
        <taxon>Tetradontoidea</taxon>
        <taxon>Tetraodontidae</taxon>
        <taxon>Tetraodon</taxon>
    </lineage>
</organism>
<dbReference type="OrthoDB" id="10553206at2759"/>
<evidence type="ECO:0000313" key="1">
    <source>
        <dbReference type="EMBL" id="CAG11462.1"/>
    </source>
</evidence>
<accession>Q4RJH0</accession>
<name>Q4RJH0_TETNG</name>
<comment type="caution">
    <text evidence="1">The sequence shown here is derived from an EMBL/GenBank/DDBJ whole genome shotgun (WGS) entry which is preliminary data.</text>
</comment>
<dbReference type="EMBL" id="CAAE01015038">
    <property type="protein sequence ID" value="CAG11462.1"/>
    <property type="molecule type" value="Genomic_DNA"/>
</dbReference>
<gene>
    <name evidence="1" type="ORF">GSTENG00033435001</name>
</gene>
<reference evidence="1" key="1">
    <citation type="journal article" date="2004" name="Nature">
        <title>Genome duplication in the teleost fish Tetraodon nigroviridis reveals the early vertebrate proto-karyotype.</title>
        <authorList>
            <person name="Jaillon O."/>
            <person name="Aury J.-M."/>
            <person name="Brunet F."/>
            <person name="Petit J.-L."/>
            <person name="Stange-Thomann N."/>
            <person name="Mauceli E."/>
            <person name="Bouneau L."/>
            <person name="Fischer C."/>
            <person name="Ozouf-Costaz C."/>
            <person name="Bernot A."/>
            <person name="Nicaud S."/>
            <person name="Jaffe D."/>
            <person name="Fisher S."/>
            <person name="Lutfalla G."/>
            <person name="Dossat C."/>
            <person name="Segurens B."/>
            <person name="Dasilva C."/>
            <person name="Salanoubat M."/>
            <person name="Levy M."/>
            <person name="Boudet N."/>
            <person name="Castellano S."/>
            <person name="Anthouard V."/>
            <person name="Jubin C."/>
            <person name="Castelli V."/>
            <person name="Katinka M."/>
            <person name="Vacherie B."/>
            <person name="Biemont C."/>
            <person name="Skalli Z."/>
            <person name="Cattolico L."/>
            <person name="Poulain J."/>
            <person name="De Berardinis V."/>
            <person name="Cruaud C."/>
            <person name="Duprat S."/>
            <person name="Brottier P."/>
            <person name="Coutanceau J.-P."/>
            <person name="Gouzy J."/>
            <person name="Parra G."/>
            <person name="Lardier G."/>
            <person name="Chapple C."/>
            <person name="McKernan K.J."/>
            <person name="McEwan P."/>
            <person name="Bosak S."/>
            <person name="Kellis M."/>
            <person name="Volff J.-N."/>
            <person name="Guigo R."/>
            <person name="Zody M.C."/>
            <person name="Mesirov J."/>
            <person name="Lindblad-Toh K."/>
            <person name="Birren B."/>
            <person name="Nusbaum C."/>
            <person name="Kahn D."/>
            <person name="Robinson-Rechavi M."/>
            <person name="Laudet V."/>
            <person name="Schachter V."/>
            <person name="Quetier F."/>
            <person name="Saurin W."/>
            <person name="Scarpelli C."/>
            <person name="Wincker P."/>
            <person name="Lander E.S."/>
            <person name="Weissenbach J."/>
            <person name="Roest Crollius H."/>
        </authorList>
    </citation>
    <scope>NUCLEOTIDE SEQUENCE [LARGE SCALE GENOMIC DNA]</scope>
</reference>
<dbReference type="KEGG" id="tng:GSTEN00033435G001"/>
<proteinExistence type="predicted"/>
<protein>
    <submittedName>
        <fullName evidence="1">(spotted green pufferfish) hypothetical protein</fullName>
    </submittedName>
</protein>
<sequence length="75" mass="7966">MAKTPSPPFREVARPIQDGQVCARPGPSVIRRPSCAVTSGTGASIIHDNPVSAPSEEHARTLTGQLRVTPCVEYL</sequence>